<dbReference type="AlphaFoldDB" id="A0A2V3A3X2"/>
<dbReference type="InterPro" id="IPR021269">
    <property type="entry name" value="DUF2848"/>
</dbReference>
<dbReference type="OrthoDB" id="9792678at2"/>
<organism evidence="1 2">
    <name type="scientific">Cytobacillus oceanisediminis</name>
    <dbReference type="NCBI Taxonomy" id="665099"/>
    <lineage>
        <taxon>Bacteria</taxon>
        <taxon>Bacillati</taxon>
        <taxon>Bacillota</taxon>
        <taxon>Bacilli</taxon>
        <taxon>Bacillales</taxon>
        <taxon>Bacillaceae</taxon>
        <taxon>Cytobacillus</taxon>
    </lineage>
</organism>
<proteinExistence type="predicted"/>
<protein>
    <submittedName>
        <fullName evidence="1">Uncharacterized protein DUF2848</fullName>
    </submittedName>
</protein>
<comment type="caution">
    <text evidence="1">The sequence shown here is derived from an EMBL/GenBank/DDBJ whole genome shotgun (WGS) entry which is preliminary data.</text>
</comment>
<evidence type="ECO:0000313" key="2">
    <source>
        <dbReference type="Proteomes" id="UP000247150"/>
    </source>
</evidence>
<gene>
    <name evidence="1" type="ORF">DFO73_102420</name>
</gene>
<sequence>MSTTLLPLMINNEQREIKVSHVYCIGYAGRNIEKTMEHIVELEKIGVPRPKEIPTLYPVRRNSLNQTGEIEVLGGQSSGEAEIVLVFGDKEDEVFITVGSDHTDRSLETIDINQSKQICDKPLAQKAWKLKDVIDHWDNLILSSQVKLDGQWKEYQRAKINEIIPLNDIKSFLNKKTVPMKNIVVFSGTVPLLEGFKYGSVFKMSFIDEIQNDEIYAEYSITRLDAEE</sequence>
<accession>A0A2V3A3X2</accession>
<dbReference type="Pfam" id="PF11010">
    <property type="entry name" value="DUF2848"/>
    <property type="match status" value="1"/>
</dbReference>
<reference evidence="1 2" key="1">
    <citation type="submission" date="2018-05" db="EMBL/GenBank/DDBJ databases">
        <title>Freshwater and sediment microbial communities from various areas in North America, analyzing microbe dynamics in response to fracking.</title>
        <authorList>
            <person name="Lamendella R."/>
        </authorList>
    </citation>
    <scope>NUCLEOTIDE SEQUENCE [LARGE SCALE GENOMIC DNA]</scope>
    <source>
        <strain evidence="1 2">15_TX</strain>
    </source>
</reference>
<dbReference type="Proteomes" id="UP000247150">
    <property type="component" value="Unassembled WGS sequence"/>
</dbReference>
<dbReference type="RefSeq" id="WP_110063951.1">
    <property type="nucleotide sequence ID" value="NZ_QGTW01000002.1"/>
</dbReference>
<name>A0A2V3A3X2_9BACI</name>
<dbReference type="EMBL" id="QGTW01000002">
    <property type="protein sequence ID" value="PWW31421.1"/>
    <property type="molecule type" value="Genomic_DNA"/>
</dbReference>
<evidence type="ECO:0000313" key="1">
    <source>
        <dbReference type="EMBL" id="PWW31421.1"/>
    </source>
</evidence>